<dbReference type="InterPro" id="IPR001820">
    <property type="entry name" value="TIMP"/>
</dbReference>
<keyword evidence="7 10" id="KW-0862">Zinc</keyword>
<dbReference type="GO" id="GO:0008191">
    <property type="term" value="F:metalloendopeptidase inhibitor activity"/>
    <property type="evidence" value="ECO:0007669"/>
    <property type="project" value="InterPro"/>
</dbReference>
<reference evidence="15" key="1">
    <citation type="submission" date="2022-12" db="EMBL/GenBank/DDBJ databases">
        <title>Chromosome-level genome assembly of the bean flower thrips Megalurothrips usitatus.</title>
        <authorList>
            <person name="Ma L."/>
            <person name="Liu Q."/>
            <person name="Li H."/>
            <person name="Cai W."/>
        </authorList>
    </citation>
    <scope>NUCLEOTIDE SEQUENCE</scope>
    <source>
        <strain evidence="15">Cailab_2022a</strain>
    </source>
</reference>
<dbReference type="InterPro" id="IPR027465">
    <property type="entry name" value="TIMP_C"/>
</dbReference>
<feature type="binding site" evidence="10">
    <location>
        <position position="27"/>
    </location>
    <ligand>
        <name>Zn(2+)</name>
        <dbReference type="ChEBI" id="CHEBI:29105"/>
        <note>ligand shared with metalloproteinase partner</note>
    </ligand>
</feature>
<keyword evidence="8 11" id="KW-1015">Disulfide bond</keyword>
<dbReference type="CDD" id="cd03577">
    <property type="entry name" value="NTR_TIMP_like"/>
    <property type="match status" value="1"/>
</dbReference>
<keyword evidence="16" id="KW-1185">Reference proteome</keyword>
<evidence type="ECO:0000256" key="12">
    <source>
        <dbReference type="SAM" id="MobiDB-lite"/>
    </source>
</evidence>
<evidence type="ECO:0000256" key="5">
    <source>
        <dbReference type="ARBA" id="ARBA00022690"/>
    </source>
</evidence>
<keyword evidence="5" id="KW-0646">Protease inhibitor</keyword>
<protein>
    <recommendedName>
        <fullName evidence="14">NTR domain-containing protein</fullName>
    </recommendedName>
</protein>
<feature type="disulfide bond" evidence="11">
    <location>
        <begin position="29"/>
        <end position="121"/>
    </location>
</feature>
<feature type="domain" description="NTR" evidence="14">
    <location>
        <begin position="27"/>
        <end position="146"/>
    </location>
</feature>
<sequence length="252" mass="27300">MSEGPLWLLVLAALAALALGPRPAAACMCLPAHPQEQFCRADFAVLAEVVSSQDEDGGMLRRYQVAVKRTFKGGSAARILLKEAGVVTPASDGMCGVTLEAGSAYLLMGRAHGRQPYLSLCDAPTPWRRVTVRQRKGLRQQYGHSCGCKPAQCPWWHGSTVVDDCLVAHSVCSPHPPHPKHPHRRRPRCNWLRGKVLDACLRKAGVANVDGEHSWWLLRPDEESTAESEAAAGDKQAPHSNATAGLELLPDP</sequence>
<dbReference type="Gene3D" id="2.40.50.120">
    <property type="match status" value="1"/>
</dbReference>
<dbReference type="GO" id="GO:0051045">
    <property type="term" value="P:negative regulation of membrane protein ectodomain proteolysis"/>
    <property type="evidence" value="ECO:0007669"/>
    <property type="project" value="TreeGrafter"/>
</dbReference>
<accession>A0AAV7XYM2</accession>
<evidence type="ECO:0000256" key="8">
    <source>
        <dbReference type="ARBA" id="ARBA00023157"/>
    </source>
</evidence>
<evidence type="ECO:0000256" key="11">
    <source>
        <dbReference type="PIRSR" id="PIRSR601820-3"/>
    </source>
</evidence>
<evidence type="ECO:0000256" key="6">
    <source>
        <dbReference type="ARBA" id="ARBA00022723"/>
    </source>
</evidence>
<dbReference type="Proteomes" id="UP001075354">
    <property type="component" value="Chromosome 1"/>
</dbReference>
<comment type="caution">
    <text evidence="15">The sequence shown here is derived from an EMBL/GenBank/DDBJ whole genome shotgun (WGS) entry which is preliminary data.</text>
</comment>
<evidence type="ECO:0000256" key="10">
    <source>
        <dbReference type="PIRSR" id="PIRSR601820-1"/>
    </source>
</evidence>
<keyword evidence="6 10" id="KW-0479">Metal-binding</keyword>
<dbReference type="Pfam" id="PF00965">
    <property type="entry name" value="TIMP"/>
    <property type="match status" value="1"/>
</dbReference>
<dbReference type="PROSITE" id="PS50189">
    <property type="entry name" value="NTR"/>
    <property type="match status" value="1"/>
</dbReference>
<evidence type="ECO:0000313" key="15">
    <source>
        <dbReference type="EMBL" id="KAJ1531850.1"/>
    </source>
</evidence>
<dbReference type="GO" id="GO:0005615">
    <property type="term" value="C:extracellular space"/>
    <property type="evidence" value="ECO:0007669"/>
    <property type="project" value="TreeGrafter"/>
</dbReference>
<feature type="disulfide bond" evidence="11">
    <location>
        <begin position="27"/>
        <end position="95"/>
    </location>
</feature>
<proteinExistence type="inferred from homology"/>
<keyword evidence="9" id="KW-0481">Metalloenzyme inhibitor</keyword>
<feature type="chain" id="PRO_5043597083" description="NTR domain-containing protein" evidence="13">
    <location>
        <begin position="27"/>
        <end position="252"/>
    </location>
</feature>
<evidence type="ECO:0000256" key="2">
    <source>
        <dbReference type="ARBA" id="ARBA00011027"/>
    </source>
</evidence>
<dbReference type="EMBL" id="JAPTSV010000001">
    <property type="protein sequence ID" value="KAJ1531850.1"/>
    <property type="molecule type" value="Genomic_DNA"/>
</dbReference>
<dbReference type="PROSITE" id="PS00288">
    <property type="entry name" value="TIMP"/>
    <property type="match status" value="1"/>
</dbReference>
<keyword evidence="3" id="KW-0964">Secreted</keyword>
<feature type="disulfide bond" evidence="11">
    <location>
        <begin position="148"/>
        <end position="189"/>
    </location>
</feature>
<evidence type="ECO:0000256" key="4">
    <source>
        <dbReference type="ARBA" id="ARBA00022608"/>
    </source>
</evidence>
<dbReference type="SUPFAM" id="SSF50242">
    <property type="entry name" value="TIMP-like"/>
    <property type="match status" value="1"/>
</dbReference>
<feature type="disulfide bond" evidence="11">
    <location>
        <begin position="39"/>
        <end position="146"/>
    </location>
</feature>
<evidence type="ECO:0000313" key="16">
    <source>
        <dbReference type="Proteomes" id="UP001075354"/>
    </source>
</evidence>
<dbReference type="SMART" id="SM00206">
    <property type="entry name" value="NTR"/>
    <property type="match status" value="1"/>
</dbReference>
<feature type="signal peptide" evidence="13">
    <location>
        <begin position="1"/>
        <end position="26"/>
    </location>
</feature>
<keyword evidence="4" id="KW-0483">Metalloprotease inhibitor</keyword>
<dbReference type="InterPro" id="IPR030490">
    <property type="entry name" value="TIMP_CS"/>
</dbReference>
<comment type="similarity">
    <text evidence="2">Belongs to the protease inhibitor I35 (TIMP) family.</text>
</comment>
<dbReference type="InterPro" id="IPR008993">
    <property type="entry name" value="TIMP-like_OB-fold"/>
</dbReference>
<name>A0AAV7XYM2_9NEOP</name>
<evidence type="ECO:0000256" key="3">
    <source>
        <dbReference type="ARBA" id="ARBA00022525"/>
    </source>
</evidence>
<dbReference type="GO" id="GO:0002020">
    <property type="term" value="F:protease binding"/>
    <property type="evidence" value="ECO:0007669"/>
    <property type="project" value="TreeGrafter"/>
</dbReference>
<evidence type="ECO:0000256" key="13">
    <source>
        <dbReference type="SAM" id="SignalP"/>
    </source>
</evidence>
<evidence type="ECO:0000259" key="14">
    <source>
        <dbReference type="PROSITE" id="PS50189"/>
    </source>
</evidence>
<evidence type="ECO:0000256" key="9">
    <source>
        <dbReference type="ARBA" id="ARBA00023215"/>
    </source>
</evidence>
<dbReference type="InterPro" id="IPR001134">
    <property type="entry name" value="Netrin_domain"/>
</dbReference>
<comment type="subcellular location">
    <subcellularLocation>
        <location evidence="1">Secreted</location>
    </subcellularLocation>
</comment>
<evidence type="ECO:0000256" key="1">
    <source>
        <dbReference type="ARBA" id="ARBA00004613"/>
    </source>
</evidence>
<keyword evidence="13" id="KW-0732">Signal</keyword>
<evidence type="ECO:0000256" key="7">
    <source>
        <dbReference type="ARBA" id="ARBA00022833"/>
    </source>
</evidence>
<feature type="region of interest" description="Disordered" evidence="12">
    <location>
        <begin position="220"/>
        <end position="252"/>
    </location>
</feature>
<dbReference type="GO" id="GO:0031012">
    <property type="term" value="C:extracellular matrix"/>
    <property type="evidence" value="ECO:0007669"/>
    <property type="project" value="TreeGrafter"/>
</dbReference>
<dbReference type="PANTHER" id="PTHR11844">
    <property type="entry name" value="METALLOPROTEASE INHIBITOR"/>
    <property type="match status" value="1"/>
</dbReference>
<dbReference type="PANTHER" id="PTHR11844:SF33">
    <property type="entry name" value="TISSUE INHIBITOR OF METALLOPROTEINASE"/>
    <property type="match status" value="1"/>
</dbReference>
<gene>
    <name evidence="15" type="ORF">ONE63_000501</name>
</gene>
<dbReference type="Gene3D" id="3.90.370.10">
    <property type="entry name" value="Tissue inhibitor of metalloproteinase-1. Chain B, domain 1"/>
    <property type="match status" value="1"/>
</dbReference>
<organism evidence="15 16">
    <name type="scientific">Megalurothrips usitatus</name>
    <name type="common">bean blossom thrips</name>
    <dbReference type="NCBI Taxonomy" id="439358"/>
    <lineage>
        <taxon>Eukaryota</taxon>
        <taxon>Metazoa</taxon>
        <taxon>Ecdysozoa</taxon>
        <taxon>Arthropoda</taxon>
        <taxon>Hexapoda</taxon>
        <taxon>Insecta</taxon>
        <taxon>Pterygota</taxon>
        <taxon>Neoptera</taxon>
        <taxon>Paraneoptera</taxon>
        <taxon>Thysanoptera</taxon>
        <taxon>Terebrantia</taxon>
        <taxon>Thripoidea</taxon>
        <taxon>Thripidae</taxon>
        <taxon>Megalurothrips</taxon>
    </lineage>
</organism>
<dbReference type="GO" id="GO:0046872">
    <property type="term" value="F:metal ion binding"/>
    <property type="evidence" value="ECO:0007669"/>
    <property type="project" value="UniProtKB-KW"/>
</dbReference>
<dbReference type="AlphaFoldDB" id="A0AAV7XYM2"/>